<dbReference type="AlphaFoldDB" id="A0AA88GWT6"/>
<dbReference type="Proteomes" id="UP000816034">
    <property type="component" value="Unassembled WGS sequence"/>
</dbReference>
<dbReference type="EMBL" id="PYSW02000005">
    <property type="protein sequence ID" value="KAG2392463.1"/>
    <property type="molecule type" value="Genomic_DNA"/>
</dbReference>
<reference evidence="2 3" key="1">
    <citation type="journal article" date="2018" name="BMC Genomics">
        <title>The genome of Naegleria lovaniensis, the basis for a comparative approach to unravel pathogenicity factors of the human pathogenic amoeba N. fowleri.</title>
        <authorList>
            <person name="Liechti N."/>
            <person name="Schurch N."/>
            <person name="Bruggmann R."/>
            <person name="Wittwer M."/>
        </authorList>
    </citation>
    <scope>NUCLEOTIDE SEQUENCE [LARGE SCALE GENOMIC DNA]</scope>
    <source>
        <strain evidence="2 3">ATCC 30569</strain>
    </source>
</reference>
<feature type="region of interest" description="Disordered" evidence="1">
    <location>
        <begin position="190"/>
        <end position="228"/>
    </location>
</feature>
<sequence length="522" mass="61193">MSGVCKFWNQVSLGDFLWKIIFQREFGTVDWFLEKLNRNLKNSSAHLSFKICAVPSRNRGHVSDYIKTKERPSYKIITHKHPHFCNYDSRFFGYDTDSEDEEQDEQDEYVASKNNKNVKEQTKKHIVEKRSVAEMSTSHDESSPITLVLVQQVLEDCYGENRFWLSLFKLVVSMIPIQNYKMMTEKQIVQPLQKEDDDDEDDEEDDEEEEEDDQEEEDEDEKDDTTSQNTASDLFFKKDYMAKKDEEEDDERMQRLVSQNYCYFTVRFEKMLDDIFAKDSESATTLHNALYLDIKTHKLAVILSIFDRHGMILNYFGSNSSTTQKYLNKITYELAIHAQNIRKYVMTQRKKPALPRTPYISECDQMCVGLKDSHHSISILKFCYSILCDKEDTIYQPTKENSSATVTQKLDSDDDVKIPPEKNIAVGPLTEDAFMPFVKYRLMDQPEFDNYAYGVTRVVASMEGQWQRAHFASSKPGWCCGFWNANFYWYRVARFQTAIDFSATRIILRVEQNQSDILHNLC</sequence>
<gene>
    <name evidence="2" type="ORF">C9374_012715</name>
</gene>
<accession>A0AA88GWT6</accession>
<dbReference type="SUPFAM" id="SSF81383">
    <property type="entry name" value="F-box domain"/>
    <property type="match status" value="1"/>
</dbReference>
<feature type="compositionally biased region" description="Acidic residues" evidence="1">
    <location>
        <begin position="195"/>
        <end position="223"/>
    </location>
</feature>
<protein>
    <recommendedName>
        <fullName evidence="4">F-box domain-containing protein</fullName>
    </recommendedName>
</protein>
<dbReference type="RefSeq" id="XP_044554357.1">
    <property type="nucleotide sequence ID" value="XM_044688512.1"/>
</dbReference>
<name>A0AA88GWT6_NAELO</name>
<dbReference type="GeneID" id="68105169"/>
<organism evidence="2 3">
    <name type="scientific">Naegleria lovaniensis</name>
    <name type="common">Amoeba</name>
    <dbReference type="NCBI Taxonomy" id="51637"/>
    <lineage>
        <taxon>Eukaryota</taxon>
        <taxon>Discoba</taxon>
        <taxon>Heterolobosea</taxon>
        <taxon>Tetramitia</taxon>
        <taxon>Eutetramitia</taxon>
        <taxon>Vahlkampfiidae</taxon>
        <taxon>Naegleria</taxon>
    </lineage>
</organism>
<comment type="caution">
    <text evidence="2">The sequence shown here is derived from an EMBL/GenBank/DDBJ whole genome shotgun (WGS) entry which is preliminary data.</text>
</comment>
<proteinExistence type="predicted"/>
<dbReference type="InterPro" id="IPR036047">
    <property type="entry name" value="F-box-like_dom_sf"/>
</dbReference>
<evidence type="ECO:0008006" key="4">
    <source>
        <dbReference type="Google" id="ProtNLM"/>
    </source>
</evidence>
<keyword evidence="3" id="KW-1185">Reference proteome</keyword>
<evidence type="ECO:0000313" key="3">
    <source>
        <dbReference type="Proteomes" id="UP000816034"/>
    </source>
</evidence>
<evidence type="ECO:0000313" key="2">
    <source>
        <dbReference type="EMBL" id="KAG2392463.1"/>
    </source>
</evidence>
<evidence type="ECO:0000256" key="1">
    <source>
        <dbReference type="SAM" id="MobiDB-lite"/>
    </source>
</evidence>